<dbReference type="GO" id="GO:0008234">
    <property type="term" value="F:cysteine-type peptidase activity"/>
    <property type="evidence" value="ECO:0007669"/>
    <property type="project" value="InterPro"/>
</dbReference>
<dbReference type="Pfam" id="PF02902">
    <property type="entry name" value="Peptidase_C48"/>
    <property type="match status" value="1"/>
</dbReference>
<dbReference type="SUPFAM" id="SSF54001">
    <property type="entry name" value="Cysteine proteinases"/>
    <property type="match status" value="1"/>
</dbReference>
<dbReference type="GO" id="GO:0006508">
    <property type="term" value="P:proteolysis"/>
    <property type="evidence" value="ECO:0007669"/>
    <property type="project" value="UniProtKB-KW"/>
</dbReference>
<evidence type="ECO:0000256" key="2">
    <source>
        <dbReference type="ARBA" id="ARBA00022670"/>
    </source>
</evidence>
<feature type="compositionally biased region" description="Low complexity" evidence="4">
    <location>
        <begin position="234"/>
        <end position="246"/>
    </location>
</feature>
<feature type="compositionally biased region" description="Low complexity" evidence="4">
    <location>
        <begin position="278"/>
        <end position="303"/>
    </location>
</feature>
<evidence type="ECO:0000256" key="4">
    <source>
        <dbReference type="SAM" id="MobiDB-lite"/>
    </source>
</evidence>
<feature type="compositionally biased region" description="Basic residues" evidence="4">
    <location>
        <begin position="315"/>
        <end position="330"/>
    </location>
</feature>
<evidence type="ECO:0000256" key="3">
    <source>
        <dbReference type="ARBA" id="ARBA00022801"/>
    </source>
</evidence>
<dbReference type="OrthoDB" id="1939479at2759"/>
<gene>
    <name evidence="6" type="ORF">AMAG_13333</name>
</gene>
<evidence type="ECO:0000259" key="5">
    <source>
        <dbReference type="PROSITE" id="PS50600"/>
    </source>
</evidence>
<dbReference type="Proteomes" id="UP000054350">
    <property type="component" value="Unassembled WGS sequence"/>
</dbReference>
<dbReference type="PROSITE" id="PS50600">
    <property type="entry name" value="ULP_PROTEASE"/>
    <property type="match status" value="1"/>
</dbReference>
<comment type="similarity">
    <text evidence="1">Belongs to the peptidase C48 family.</text>
</comment>
<feature type="compositionally biased region" description="Pro residues" evidence="4">
    <location>
        <begin position="262"/>
        <end position="277"/>
    </location>
</feature>
<accession>A0A0L0T072</accession>
<sequence>MAFLARTWQRVADPATVHVFNTFFYPQFAAHGYDRVRTWLRAPASRYRLLVVPINFNYRHWALATIESHGPILSMYDSLPSSASAEKVLRTLAAYLEAEAHDPAKHTVPDEAGPVDPITVPAGDSLDHMALRQPRHGCTQTDGSSCGVFAVAFGVCKMFGLPVAPTTFAQRMQAAFRRRMAYELVGNIMMRFGAAPPTSVPCPPRRVHSSGPAKAPDTSALAHGTAAAKEPVGTSKTAAAKTTTRTATKKEQVLDDTAEDPLAPPTAPLQPPSPPLTKEPLVAVLSAAGTATTASPASTVLPPTGAPPTPSPLIRSHRARAHRRKIESKR</sequence>
<keyword evidence="3" id="KW-0378">Hydrolase</keyword>
<dbReference type="GO" id="GO:0019783">
    <property type="term" value="F:ubiquitin-like protein peptidase activity"/>
    <property type="evidence" value="ECO:0007669"/>
    <property type="project" value="UniProtKB-ARBA"/>
</dbReference>
<feature type="region of interest" description="Disordered" evidence="4">
    <location>
        <begin position="198"/>
        <end position="330"/>
    </location>
</feature>
<organism evidence="6 7">
    <name type="scientific">Allomyces macrogynus (strain ATCC 38327)</name>
    <name type="common">Allomyces javanicus var. macrogynus</name>
    <dbReference type="NCBI Taxonomy" id="578462"/>
    <lineage>
        <taxon>Eukaryota</taxon>
        <taxon>Fungi</taxon>
        <taxon>Fungi incertae sedis</taxon>
        <taxon>Blastocladiomycota</taxon>
        <taxon>Blastocladiomycetes</taxon>
        <taxon>Blastocladiales</taxon>
        <taxon>Blastocladiaceae</taxon>
        <taxon>Allomyces</taxon>
    </lineage>
</organism>
<keyword evidence="2" id="KW-0645">Protease</keyword>
<protein>
    <recommendedName>
        <fullName evidence="5">Ubiquitin-like protease family profile domain-containing protein</fullName>
    </recommendedName>
</protein>
<reference evidence="6 7" key="1">
    <citation type="submission" date="2009-11" db="EMBL/GenBank/DDBJ databases">
        <title>Annotation of Allomyces macrogynus ATCC 38327.</title>
        <authorList>
            <consortium name="The Broad Institute Genome Sequencing Platform"/>
            <person name="Russ C."/>
            <person name="Cuomo C."/>
            <person name="Burger G."/>
            <person name="Gray M.W."/>
            <person name="Holland P.W.H."/>
            <person name="King N."/>
            <person name="Lang F.B.F."/>
            <person name="Roger A.J."/>
            <person name="Ruiz-Trillo I."/>
            <person name="Young S.K."/>
            <person name="Zeng Q."/>
            <person name="Gargeya S."/>
            <person name="Fitzgerald M."/>
            <person name="Haas B."/>
            <person name="Abouelleil A."/>
            <person name="Alvarado L."/>
            <person name="Arachchi H.M."/>
            <person name="Berlin A."/>
            <person name="Chapman S.B."/>
            <person name="Gearin G."/>
            <person name="Goldberg J."/>
            <person name="Griggs A."/>
            <person name="Gujja S."/>
            <person name="Hansen M."/>
            <person name="Heiman D."/>
            <person name="Howarth C."/>
            <person name="Larimer J."/>
            <person name="Lui A."/>
            <person name="MacDonald P.J.P."/>
            <person name="McCowen C."/>
            <person name="Montmayeur A."/>
            <person name="Murphy C."/>
            <person name="Neiman D."/>
            <person name="Pearson M."/>
            <person name="Priest M."/>
            <person name="Roberts A."/>
            <person name="Saif S."/>
            <person name="Shea T."/>
            <person name="Sisk P."/>
            <person name="Stolte C."/>
            <person name="Sykes S."/>
            <person name="Wortman J."/>
            <person name="Nusbaum C."/>
            <person name="Birren B."/>
        </authorList>
    </citation>
    <scope>NUCLEOTIDE SEQUENCE [LARGE SCALE GENOMIC DNA]</scope>
    <source>
        <strain evidence="6 7">ATCC 38327</strain>
    </source>
</reference>
<dbReference type="Gene3D" id="3.40.395.10">
    <property type="entry name" value="Adenoviral Proteinase, Chain A"/>
    <property type="match status" value="1"/>
</dbReference>
<dbReference type="InterPro" id="IPR038765">
    <property type="entry name" value="Papain-like_cys_pep_sf"/>
</dbReference>
<feature type="domain" description="Ubiquitin-like protease family profile" evidence="5">
    <location>
        <begin position="1"/>
        <end position="157"/>
    </location>
</feature>
<dbReference type="InterPro" id="IPR003653">
    <property type="entry name" value="Peptidase_C48_C"/>
</dbReference>
<dbReference type="STRING" id="578462.A0A0L0T072"/>
<dbReference type="VEuPathDB" id="FungiDB:AMAG_13333"/>
<keyword evidence="7" id="KW-1185">Reference proteome</keyword>
<dbReference type="EMBL" id="GG745355">
    <property type="protein sequence ID" value="KNE68171.1"/>
    <property type="molecule type" value="Genomic_DNA"/>
</dbReference>
<dbReference type="AlphaFoldDB" id="A0A0L0T072"/>
<name>A0A0L0T072_ALLM3</name>
<evidence type="ECO:0000313" key="6">
    <source>
        <dbReference type="EMBL" id="KNE68171.1"/>
    </source>
</evidence>
<evidence type="ECO:0000313" key="7">
    <source>
        <dbReference type="Proteomes" id="UP000054350"/>
    </source>
</evidence>
<proteinExistence type="inferred from homology"/>
<reference evidence="7" key="2">
    <citation type="submission" date="2009-11" db="EMBL/GenBank/DDBJ databases">
        <title>The Genome Sequence of Allomyces macrogynus strain ATCC 38327.</title>
        <authorList>
            <consortium name="The Broad Institute Genome Sequencing Platform"/>
            <person name="Russ C."/>
            <person name="Cuomo C."/>
            <person name="Shea T."/>
            <person name="Young S.K."/>
            <person name="Zeng Q."/>
            <person name="Koehrsen M."/>
            <person name="Haas B."/>
            <person name="Borodovsky M."/>
            <person name="Guigo R."/>
            <person name="Alvarado L."/>
            <person name="Berlin A."/>
            <person name="Borenstein D."/>
            <person name="Chen Z."/>
            <person name="Engels R."/>
            <person name="Freedman E."/>
            <person name="Gellesch M."/>
            <person name="Goldberg J."/>
            <person name="Griggs A."/>
            <person name="Gujja S."/>
            <person name="Heiman D."/>
            <person name="Hepburn T."/>
            <person name="Howarth C."/>
            <person name="Jen D."/>
            <person name="Larson L."/>
            <person name="Lewis B."/>
            <person name="Mehta T."/>
            <person name="Park D."/>
            <person name="Pearson M."/>
            <person name="Roberts A."/>
            <person name="Saif S."/>
            <person name="Shenoy N."/>
            <person name="Sisk P."/>
            <person name="Stolte C."/>
            <person name="Sykes S."/>
            <person name="Walk T."/>
            <person name="White J."/>
            <person name="Yandava C."/>
            <person name="Burger G."/>
            <person name="Gray M.W."/>
            <person name="Holland P.W.H."/>
            <person name="King N."/>
            <person name="Lang F.B.F."/>
            <person name="Roger A.J."/>
            <person name="Ruiz-Trillo I."/>
            <person name="Lander E."/>
            <person name="Nusbaum C."/>
        </authorList>
    </citation>
    <scope>NUCLEOTIDE SEQUENCE [LARGE SCALE GENOMIC DNA]</scope>
    <source>
        <strain evidence="7">ATCC 38327</strain>
    </source>
</reference>
<evidence type="ECO:0000256" key="1">
    <source>
        <dbReference type="ARBA" id="ARBA00005234"/>
    </source>
</evidence>
<dbReference type="eggNOG" id="KOG0778">
    <property type="taxonomic scope" value="Eukaryota"/>
</dbReference>